<dbReference type="EMBL" id="JAHRIQ010018660">
    <property type="protein sequence ID" value="MEQ2227259.1"/>
    <property type="molecule type" value="Genomic_DNA"/>
</dbReference>
<accession>A0ABV0T362</accession>
<comment type="caution">
    <text evidence="2">The sequence shown here is derived from an EMBL/GenBank/DDBJ whole genome shotgun (WGS) entry which is preliminary data.</text>
</comment>
<feature type="region of interest" description="Disordered" evidence="1">
    <location>
        <begin position="37"/>
        <end position="58"/>
    </location>
</feature>
<feature type="non-terminal residue" evidence="2">
    <location>
        <position position="132"/>
    </location>
</feature>
<evidence type="ECO:0000256" key="1">
    <source>
        <dbReference type="SAM" id="MobiDB-lite"/>
    </source>
</evidence>
<name>A0ABV0T362_9TELE</name>
<keyword evidence="3" id="KW-1185">Reference proteome</keyword>
<evidence type="ECO:0000313" key="3">
    <source>
        <dbReference type="Proteomes" id="UP001482620"/>
    </source>
</evidence>
<dbReference type="Proteomes" id="UP001482620">
    <property type="component" value="Unassembled WGS sequence"/>
</dbReference>
<proteinExistence type="predicted"/>
<organism evidence="2 3">
    <name type="scientific">Ilyodon furcidens</name>
    <name type="common">goldbreast splitfin</name>
    <dbReference type="NCBI Taxonomy" id="33524"/>
    <lineage>
        <taxon>Eukaryota</taxon>
        <taxon>Metazoa</taxon>
        <taxon>Chordata</taxon>
        <taxon>Craniata</taxon>
        <taxon>Vertebrata</taxon>
        <taxon>Euteleostomi</taxon>
        <taxon>Actinopterygii</taxon>
        <taxon>Neopterygii</taxon>
        <taxon>Teleostei</taxon>
        <taxon>Neoteleostei</taxon>
        <taxon>Acanthomorphata</taxon>
        <taxon>Ovalentaria</taxon>
        <taxon>Atherinomorphae</taxon>
        <taxon>Cyprinodontiformes</taxon>
        <taxon>Goodeidae</taxon>
        <taxon>Ilyodon</taxon>
    </lineage>
</organism>
<gene>
    <name evidence="2" type="ORF">ILYODFUR_035938</name>
</gene>
<sequence>MNGQDAEILPSPLLLQEMEEVCGRSQLAQASVLGQNRTSAYPSAPVSSHQGCCRRRPPAAAAPAESSTFAVAPAEPSTSVSVSSTCRSQRQRCRAPVPDSVAGRSDNPAPCFTGGSLRGRNNGFWSLIISRL</sequence>
<protein>
    <submittedName>
        <fullName evidence="2">Uncharacterized protein</fullName>
    </submittedName>
</protein>
<reference evidence="2 3" key="1">
    <citation type="submission" date="2021-06" db="EMBL/GenBank/DDBJ databases">
        <authorList>
            <person name="Palmer J.M."/>
        </authorList>
    </citation>
    <scope>NUCLEOTIDE SEQUENCE [LARGE SCALE GENOMIC DNA]</scope>
    <source>
        <strain evidence="3">if_2019</strain>
        <tissue evidence="2">Muscle</tissue>
    </source>
</reference>
<feature type="compositionally biased region" description="Polar residues" evidence="1">
    <location>
        <begin position="37"/>
        <end position="50"/>
    </location>
</feature>
<evidence type="ECO:0000313" key="2">
    <source>
        <dbReference type="EMBL" id="MEQ2227259.1"/>
    </source>
</evidence>